<dbReference type="Proteomes" id="UP000006968">
    <property type="component" value="Chromosome XVI"/>
</dbReference>
<dbReference type="GO" id="GO:0019901">
    <property type="term" value="F:protein kinase binding"/>
    <property type="evidence" value="ECO:0007669"/>
    <property type="project" value="TreeGrafter"/>
</dbReference>
<keyword evidence="9" id="KW-0472">Membrane</keyword>
<keyword evidence="14" id="KW-1185">Reference proteome</keyword>
<feature type="coiled-coil region" evidence="10">
    <location>
        <begin position="818"/>
        <end position="852"/>
    </location>
</feature>
<dbReference type="Pfam" id="PF04108">
    <property type="entry name" value="ATG17_like"/>
    <property type="match status" value="1"/>
</dbReference>
<dbReference type="GO" id="GO:1990316">
    <property type="term" value="C:Atg1/ULK1 kinase complex"/>
    <property type="evidence" value="ECO:0007669"/>
    <property type="project" value="TreeGrafter"/>
</dbReference>
<dbReference type="GO" id="GO:0015031">
    <property type="term" value="P:protein transport"/>
    <property type="evidence" value="ECO:0007669"/>
    <property type="project" value="UniProtKB-KW"/>
</dbReference>
<name>J8Q119_SACAR</name>
<dbReference type="AlphaFoldDB" id="J8Q119"/>
<dbReference type="GO" id="GO:0034727">
    <property type="term" value="P:piecemeal microautophagy of the nucleus"/>
    <property type="evidence" value="ECO:0007669"/>
    <property type="project" value="TreeGrafter"/>
</dbReference>
<evidence type="ECO:0000259" key="12">
    <source>
        <dbReference type="Pfam" id="PF10377"/>
    </source>
</evidence>
<feature type="domain" description="Autophagy protein ATG17-like" evidence="11">
    <location>
        <begin position="178"/>
        <end position="508"/>
    </location>
</feature>
<dbReference type="PANTHER" id="PTHR13222">
    <property type="entry name" value="RB1-INDUCIBLE COILED-COIL"/>
    <property type="match status" value="1"/>
</dbReference>
<sequence>MTTLDKNINTAAQQTLMPLQPTATVINAISGESVITNVDFFVSLDGFKQFITRKWNIPPDQLLILLPYGNKLKPSMFKELLVNRSFTLNEFYVYDRRLFSLVNKPTPVNIAISKNVDLENSLSSKDFTETLECLIKNSRLSSYQGSDTIMIKPMPSPLDDADVALSRLNYHTVTSLLTTNLGWLSALEIDVHYFKNLIPDVIAQIMHIFDSLTVCSQYLKLYCFDVENLYNSNVQFLNQLVDNGTTSKWEKCFNDTLSKLTGLEGDSLQKFINIDSLLENERSVKFLNHSINSKLNKIKREIDENSNFRDTITMNIDQLRQIFTPHESKYELEDRMAESFEVLVSEMRSRSRSILEKGPEEFNDQQLLKSMSEMLEEDQKNSVKSLFTISQALYAQTEELINLKKSLQRHAIVTLGNIAFTQMEILGIKRLLLNDCNKDLELYKKYEVEFAQVEDLPLIYGLYLMEKYRRLSWFQQILSFVTSFDQDLELLKRHELRTRNKWMKNFGSIATVFCEDLLSSSDFTQLNEYYFFSFPDHGKNKDENRNPITQYHEDLLKLSQVIDNYMAQIKETNAPEAIIDLLSKTLLETKKFHLIYSNCKTNNNNNFNSNNSSPDESTMLKSGDIVKGYKTRIKKLESLLHELQYNDIDHWPQGVLNTELQPFRSSVPGINKKKFLGASVLLEPQNNDSMQHVNSYHVRELESTVDDLLRQIQSLKDENVEKSKEISDMRKKVSDSEVENTAYRETLTGLNQELARLTNEEQSHKTEIFALNASFKKNMNDIIDQDNKKLAKINELTSDYDEIFESRKILQVDLDETRKGREEDINLLKSDIEKLNEQIATLEKGNNEAKSSSTEKIEKIEPPLFNNDLNTNNIVCLSKTLRDKLFDIISTNVFILENIGLLLTFDNNDNIQIRRVKGLKKGTTQSNILDESAQMLDLDDNSMIKSPVFQKLKDEYNLIKSNANNVDEDAQQSIFIENIARLYDNRLYEVAVIRRFKDIETLAKKLTKESKIKRTLLERSQREKVTLKNFQIGDLALFLPTRENINSVGSMSSSTSSLSSSFSSVDLSTPPPLEAISIQSSPSVIHSNVVNQGNIVGKEKSRLMRPWAAFTAFEENTRYFLKDEKGLTKGKEWFVGRIVTLEHFVADSPSNNPFRLPKGAVWFQVTAVVVSYQGI</sequence>
<evidence type="ECO:0000259" key="11">
    <source>
        <dbReference type="Pfam" id="PF04108"/>
    </source>
</evidence>
<keyword evidence="7 9" id="KW-0072">Autophagy</keyword>
<dbReference type="InterPro" id="IPR019460">
    <property type="entry name" value="Atg11_C"/>
</dbReference>
<evidence type="ECO:0000256" key="3">
    <source>
        <dbReference type="ARBA" id="ARBA00013804"/>
    </source>
</evidence>
<dbReference type="Pfam" id="PF10377">
    <property type="entry name" value="ATG11"/>
    <property type="match status" value="1"/>
</dbReference>
<dbReference type="Gene3D" id="1.10.287.1490">
    <property type="match status" value="1"/>
</dbReference>
<evidence type="ECO:0000313" key="13">
    <source>
        <dbReference type="EMBL" id="EJS41339.1"/>
    </source>
</evidence>
<feature type="coiled-coil region" evidence="10">
    <location>
        <begin position="698"/>
        <end position="767"/>
    </location>
</feature>
<evidence type="ECO:0000256" key="4">
    <source>
        <dbReference type="ARBA" id="ARBA00022448"/>
    </source>
</evidence>
<comment type="subcellular location">
    <subcellularLocation>
        <location evidence="9">Preautophagosomal structure membrane</location>
        <topology evidence="9">Peripheral membrane protein</topology>
    </subcellularLocation>
    <subcellularLocation>
        <location evidence="1 9">Vacuole membrane</location>
        <topology evidence="1 9">Peripheral membrane protein</topology>
    </subcellularLocation>
    <text evidence="9">During pexophagy, accumulates in the vacuolar membrane region, where the peroxisomes contact the vacuole.</text>
</comment>
<dbReference type="GO" id="GO:0000422">
    <property type="term" value="P:autophagy of mitochondrion"/>
    <property type="evidence" value="ECO:0007669"/>
    <property type="project" value="TreeGrafter"/>
</dbReference>
<dbReference type="GO" id="GO:0034517">
    <property type="term" value="P:ribophagy"/>
    <property type="evidence" value="ECO:0007669"/>
    <property type="project" value="TreeGrafter"/>
</dbReference>
<comment type="function">
    <text evidence="9">Involved in cytoplasm to vacuole transport (Cvt), pexophagy, mitophagy and nucleophagy. Recruits mitochondria for their selective degradation via autophagy (mitophagy) during starvation. Works as scaffold proteins that recruit ATG proteins to the pre-autophagosome (PAS), the site of vesicle/autophagosome formation. Required for the Cvt vesicles completion.</text>
</comment>
<protein>
    <recommendedName>
        <fullName evidence="3 9">Autophagy-related protein 11</fullName>
    </recommendedName>
</protein>
<dbReference type="GO" id="GO:0000045">
    <property type="term" value="P:autophagosome assembly"/>
    <property type="evidence" value="ECO:0007669"/>
    <property type="project" value="UniProtKB-UniRule"/>
</dbReference>
<dbReference type="GO" id="GO:0005774">
    <property type="term" value="C:vacuolar membrane"/>
    <property type="evidence" value="ECO:0007669"/>
    <property type="project" value="UniProtKB-SubCell"/>
</dbReference>
<dbReference type="OrthoDB" id="447953at2759"/>
<feature type="domain" description="Autophagy-related protein 11 C-terminal" evidence="12">
    <location>
        <begin position="990"/>
        <end position="1167"/>
    </location>
</feature>
<dbReference type="HOGENOM" id="CLU_272501_0_0_1"/>
<dbReference type="InterPro" id="IPR040040">
    <property type="entry name" value="ATG11"/>
</dbReference>
<gene>
    <name evidence="13" type="ORF">SU7_3650</name>
</gene>
<dbReference type="GO" id="GO:0060090">
    <property type="term" value="F:molecular adaptor activity"/>
    <property type="evidence" value="ECO:0007669"/>
    <property type="project" value="TreeGrafter"/>
</dbReference>
<dbReference type="GO" id="GO:1903599">
    <property type="term" value="P:positive regulation of autophagy of mitochondrion"/>
    <property type="evidence" value="ECO:0007669"/>
    <property type="project" value="UniProtKB-UniRule"/>
</dbReference>
<evidence type="ECO:0000256" key="6">
    <source>
        <dbReference type="ARBA" id="ARBA00022927"/>
    </source>
</evidence>
<accession>J8Q119</accession>
<keyword evidence="6 9" id="KW-0653">Protein transport</keyword>
<comment type="caution">
    <text evidence="13">The sequence shown here is derived from an EMBL/GenBank/DDBJ whole genome shotgun (WGS) entry which is preliminary data.</text>
</comment>
<evidence type="ECO:0000256" key="10">
    <source>
        <dbReference type="SAM" id="Coils"/>
    </source>
</evidence>
<evidence type="ECO:0000256" key="2">
    <source>
        <dbReference type="ARBA" id="ARBA00009729"/>
    </source>
</evidence>
<dbReference type="GO" id="GO:0061709">
    <property type="term" value="P:reticulophagy"/>
    <property type="evidence" value="ECO:0007669"/>
    <property type="project" value="TreeGrafter"/>
</dbReference>
<evidence type="ECO:0000256" key="7">
    <source>
        <dbReference type="ARBA" id="ARBA00023006"/>
    </source>
</evidence>
<evidence type="ECO:0000256" key="9">
    <source>
        <dbReference type="RuleBase" id="RU367075"/>
    </source>
</evidence>
<dbReference type="EMBL" id="ALIE01000195">
    <property type="protein sequence ID" value="EJS41339.1"/>
    <property type="molecule type" value="Genomic_DNA"/>
</dbReference>
<organism evidence="13 14">
    <name type="scientific">Saccharomyces arboricola (strain H-6 / AS 2.3317 / CBS 10644)</name>
    <name type="common">Yeast</name>
    <dbReference type="NCBI Taxonomy" id="1160507"/>
    <lineage>
        <taxon>Eukaryota</taxon>
        <taxon>Fungi</taxon>
        <taxon>Dikarya</taxon>
        <taxon>Ascomycota</taxon>
        <taxon>Saccharomycotina</taxon>
        <taxon>Saccharomycetes</taxon>
        <taxon>Saccharomycetales</taxon>
        <taxon>Saccharomycetaceae</taxon>
        <taxon>Saccharomyces</taxon>
    </lineage>
</organism>
<dbReference type="PANTHER" id="PTHR13222:SF1">
    <property type="entry name" value="RB1-INDUCIBLE COILED-COIL PROTEIN 1"/>
    <property type="match status" value="1"/>
</dbReference>
<evidence type="ECO:0000256" key="5">
    <source>
        <dbReference type="ARBA" id="ARBA00022554"/>
    </source>
</evidence>
<evidence type="ECO:0000313" key="14">
    <source>
        <dbReference type="Proteomes" id="UP000006968"/>
    </source>
</evidence>
<reference evidence="13 14" key="1">
    <citation type="journal article" date="2013" name="BMC Genomics">
        <title>High quality de novo sequencing and assembly of the Saccharomyces arboricolus genome.</title>
        <authorList>
            <person name="Liti G."/>
            <person name="Nguyen Ba A.N."/>
            <person name="Blythe M."/>
            <person name="Mueller C.A."/>
            <person name="Bergstroem A."/>
            <person name="Cubillos F.A."/>
            <person name="Dafhnis-Calas F."/>
            <person name="Khoshraftar S."/>
            <person name="Malla S."/>
            <person name="Mehta N."/>
            <person name="Siow C.C."/>
            <person name="Warringer J."/>
            <person name="Moses A.M."/>
            <person name="Louis E.J."/>
            <person name="Nieduszynski C.A."/>
        </authorList>
    </citation>
    <scope>NUCLEOTIDE SEQUENCE [LARGE SCALE GENOMIC DNA]</scope>
    <source>
        <strain evidence="14">H-6 / AS 2.3317 / CBS 10644</strain>
    </source>
</reference>
<comment type="similarity">
    <text evidence="2 9">Belongs to the ATG11 family.</text>
</comment>
<keyword evidence="4 9" id="KW-0813">Transport</keyword>
<comment type="subunit">
    <text evidence="9">Homodimer.</text>
</comment>
<dbReference type="InterPro" id="IPR045326">
    <property type="entry name" value="ATG17-like_dom"/>
</dbReference>
<evidence type="ECO:0000256" key="8">
    <source>
        <dbReference type="ARBA" id="ARBA00023054"/>
    </source>
</evidence>
<dbReference type="GO" id="GO:0034045">
    <property type="term" value="C:phagophore assembly site membrane"/>
    <property type="evidence" value="ECO:0007669"/>
    <property type="project" value="UniProtKB-SubCell"/>
</dbReference>
<keyword evidence="5 9" id="KW-0926">Vacuole</keyword>
<evidence type="ECO:0000256" key="1">
    <source>
        <dbReference type="ARBA" id="ARBA00004148"/>
    </source>
</evidence>
<keyword evidence="8 10" id="KW-0175">Coiled coil</keyword>
<proteinExistence type="inferred from homology"/>